<organism evidence="8 9">
    <name type="scientific">Abiotrophia defectiva ATCC 49176</name>
    <dbReference type="NCBI Taxonomy" id="592010"/>
    <lineage>
        <taxon>Bacteria</taxon>
        <taxon>Bacillati</taxon>
        <taxon>Bacillota</taxon>
        <taxon>Bacilli</taxon>
        <taxon>Lactobacillales</taxon>
        <taxon>Aerococcaceae</taxon>
        <taxon>Abiotrophia</taxon>
    </lineage>
</organism>
<dbReference type="SUPFAM" id="SSF74650">
    <property type="entry name" value="Galactose mutarotase-like"/>
    <property type="match status" value="1"/>
</dbReference>
<dbReference type="GO" id="GO:0009341">
    <property type="term" value="C:beta-galactosidase complex"/>
    <property type="evidence" value="ECO:0007669"/>
    <property type="project" value="InterPro"/>
</dbReference>
<dbReference type="InterPro" id="IPR036156">
    <property type="entry name" value="Beta-gal/glucu_dom_sf"/>
</dbReference>
<dbReference type="PROSITE" id="PS00719">
    <property type="entry name" value="GLYCOSYL_HYDROL_F2_1"/>
    <property type="match status" value="1"/>
</dbReference>
<dbReference type="SUPFAM" id="SSF49785">
    <property type="entry name" value="Galactose-binding domain-like"/>
    <property type="match status" value="1"/>
</dbReference>
<reference evidence="8" key="1">
    <citation type="submission" date="2013-06" db="EMBL/GenBank/DDBJ databases">
        <authorList>
            <person name="Weinstock G."/>
            <person name="Sodergren E."/>
            <person name="Clifton S."/>
            <person name="Fulton L."/>
            <person name="Fulton B."/>
            <person name="Courtney L."/>
            <person name="Fronick C."/>
            <person name="Harrison M."/>
            <person name="Strong C."/>
            <person name="Farmer C."/>
            <person name="Delahaunty K."/>
            <person name="Markovic C."/>
            <person name="Hall O."/>
            <person name="Minx P."/>
            <person name="Tomlinson C."/>
            <person name="Mitreva M."/>
            <person name="Nelson J."/>
            <person name="Hou S."/>
            <person name="Wollam A."/>
            <person name="Pepin K.H."/>
            <person name="Johnson M."/>
            <person name="Bhonagiri V."/>
            <person name="Nash W.E."/>
            <person name="Warren W."/>
            <person name="Chinwalla A."/>
            <person name="Mardis E.R."/>
            <person name="Wilson R.K."/>
        </authorList>
    </citation>
    <scope>NUCLEOTIDE SEQUENCE [LARGE SCALE GENOMIC DNA]</scope>
    <source>
        <strain evidence="8">ATCC 49176</strain>
    </source>
</reference>
<dbReference type="GeneID" id="84817362"/>
<dbReference type="InterPro" id="IPR050347">
    <property type="entry name" value="Bact_Beta-galactosidase"/>
</dbReference>
<dbReference type="Gene3D" id="3.20.20.80">
    <property type="entry name" value="Glycosidases"/>
    <property type="match status" value="1"/>
</dbReference>
<dbReference type="InterPro" id="IPR006101">
    <property type="entry name" value="Glyco_hydro_2"/>
</dbReference>
<dbReference type="AlphaFoldDB" id="W1Q1K3"/>
<gene>
    <name evidence="8" type="ORF">GCWU000182_001818</name>
</gene>
<dbReference type="InterPro" id="IPR004199">
    <property type="entry name" value="B-gal_small/dom_5"/>
</dbReference>
<dbReference type="GO" id="GO:0030246">
    <property type="term" value="F:carbohydrate binding"/>
    <property type="evidence" value="ECO:0007669"/>
    <property type="project" value="InterPro"/>
</dbReference>
<dbReference type="PANTHER" id="PTHR46323">
    <property type="entry name" value="BETA-GALACTOSIDASE"/>
    <property type="match status" value="1"/>
</dbReference>
<evidence type="ECO:0000256" key="4">
    <source>
        <dbReference type="ARBA" id="ARBA00022801"/>
    </source>
</evidence>
<comment type="catalytic activity">
    <reaction evidence="1">
        <text>Hydrolysis of terminal non-reducing beta-D-galactose residues in beta-D-galactosides.</text>
        <dbReference type="EC" id="3.2.1.23"/>
    </reaction>
</comment>
<evidence type="ECO:0000256" key="2">
    <source>
        <dbReference type="ARBA" id="ARBA00007401"/>
    </source>
</evidence>
<comment type="similarity">
    <text evidence="2">Belongs to the glycosyl hydrolase 2 family.</text>
</comment>
<dbReference type="Gene3D" id="2.60.120.260">
    <property type="entry name" value="Galactose-binding domain-like"/>
    <property type="match status" value="1"/>
</dbReference>
<dbReference type="SMART" id="SM01038">
    <property type="entry name" value="Bgal_small_N"/>
    <property type="match status" value="1"/>
</dbReference>
<dbReference type="InterPro" id="IPR014718">
    <property type="entry name" value="GH-type_carb-bd"/>
</dbReference>
<dbReference type="GO" id="GO:0004565">
    <property type="term" value="F:beta-galactosidase activity"/>
    <property type="evidence" value="ECO:0007669"/>
    <property type="project" value="UniProtKB-EC"/>
</dbReference>
<evidence type="ECO:0000256" key="5">
    <source>
        <dbReference type="ARBA" id="ARBA00023295"/>
    </source>
</evidence>
<keyword evidence="4" id="KW-0378">Hydrolase</keyword>
<dbReference type="HOGENOM" id="CLU_002346_0_2_9"/>
<dbReference type="Pfam" id="PF02929">
    <property type="entry name" value="Bgal_small_N"/>
    <property type="match status" value="1"/>
</dbReference>
<keyword evidence="9" id="KW-1185">Reference proteome</keyword>
<sequence length="1007" mass="115617">MLIHPYFEDPQLVSVGALDQRAYTIPYASLDQAKQASNRRESTSYLDLNGIWNFKYFPNVRTIEAPYWEQAQGLDWDQIPVPSCWQMQGYDQIQYSNTEFPIPYDPPYVPYDNPAGLYQRQLDLADWTQATTYELVFEGVDSAFYVWVNGHFAGYDQISHSTSIFDISDYLVAGSNRLSVLVLKWSDGTYLEDQDKFRNSGIFRDVYLLKRHQARMLDFSLTTQLSPDSQTGYLGLSVAATAGLAQGHYELYAPDGGLVGEGSLPLGQQDWQIEIPNPQIWSSEAPHLYSLYWQVGEEYYCHQVGIRQLAIQDNCLYINHQPVKLLGVNHHDSWPDTGATVTLERQRQDLLLMKSLNFNAVRTAHYPKSPEFYELCDQLGFYVISETDLECHGVVDLYGMGGNDNYNLLAYDERFKQACLARMIANVRALKNFSSIIMWSAGNESGYGPNIEAMLKAARQEDPSRPLHYEAYWYHKPDVTYDTQYLDVWSRMYPSVEEIEATYFHEGGAYAPLDRPFILCEYAHAMGNGPGDLAHYYDCMMRHPEFIGAFVWEWADHAIELQGVTNQDAWNQGLPVYRYGGDHGEYPHAGNFCMDGLMYPDRRPHTGALEYAQIHRPVRLVDSDLERGCLTFCHHYHFTKLEDQVCLEMTPYDVAGQPLVGVRVTDWQAEPGQEATVFLPKDWDLTQVSHIRLRYLRQGDDVCLGQDQVRVRDIEWPQAKSLGHEPETPWLTETLTDFTMHWRNQAVTFSKGNAAPSSWQAGQEEILAGPGDWTIWRAPTDNDRVIVAEWRQANYDHSQVRVHSLRAETLHHQVCLHFEAVIAGVGRQPALSFQGHWCLDQDGRLKLSLEGQRPKEMVELPRFGLVLPMVEADRVSYIGYGPYENYVDKHHSSYWGYFEQSAQDLYEPYVTPQENGAHQVTKLEVQQGSLELSVASSHSLSFNLSPYSTRQLSQARHRDELVEEDVYYLHLDYRQAGIGSNSCGPRLLPEHRFDESSFKLDWTFELR</sequence>
<dbReference type="InterPro" id="IPR023230">
    <property type="entry name" value="Glyco_hydro_2_CS"/>
</dbReference>
<dbReference type="EC" id="3.2.1.23" evidence="3"/>
<dbReference type="Gene3D" id="2.60.40.10">
    <property type="entry name" value="Immunoglobulins"/>
    <property type="match status" value="1"/>
</dbReference>
<accession>W1Q1K3</accession>
<dbReference type="InterPro" id="IPR008979">
    <property type="entry name" value="Galactose-bd-like_sf"/>
</dbReference>
<dbReference type="Proteomes" id="UP000019050">
    <property type="component" value="Unassembled WGS sequence"/>
</dbReference>
<evidence type="ECO:0000256" key="3">
    <source>
        <dbReference type="ARBA" id="ARBA00012756"/>
    </source>
</evidence>
<dbReference type="RefSeq" id="WP_023392435.1">
    <property type="nucleotide sequence ID" value="NZ_KI535341.1"/>
</dbReference>
<dbReference type="eggNOG" id="COG3250">
    <property type="taxonomic scope" value="Bacteria"/>
</dbReference>
<dbReference type="SUPFAM" id="SSF49303">
    <property type="entry name" value="beta-Galactosidase/glucuronidase domain"/>
    <property type="match status" value="1"/>
</dbReference>
<dbReference type="GO" id="GO:0005990">
    <property type="term" value="P:lactose catabolic process"/>
    <property type="evidence" value="ECO:0007669"/>
    <property type="project" value="TreeGrafter"/>
</dbReference>
<dbReference type="PANTHER" id="PTHR46323:SF2">
    <property type="entry name" value="BETA-GALACTOSIDASE"/>
    <property type="match status" value="1"/>
</dbReference>
<dbReference type="InterPro" id="IPR006104">
    <property type="entry name" value="Glyco_hydro_2_N"/>
</dbReference>
<dbReference type="Gene3D" id="2.70.98.10">
    <property type="match status" value="1"/>
</dbReference>
<dbReference type="EMBL" id="ACIN03000016">
    <property type="protein sequence ID" value="ESK64885.1"/>
    <property type="molecule type" value="Genomic_DNA"/>
</dbReference>
<dbReference type="PRINTS" id="PR00132">
    <property type="entry name" value="GLHYDRLASE2"/>
</dbReference>
<protein>
    <recommendedName>
        <fullName evidence="3">beta-galactosidase</fullName>
        <ecNumber evidence="3">3.2.1.23</ecNumber>
    </recommendedName>
    <alternativeName>
        <fullName evidence="6">Lactase</fullName>
    </alternativeName>
</protein>
<feature type="domain" description="Beta galactosidase small chain/" evidence="7">
    <location>
        <begin position="739"/>
        <end position="1005"/>
    </location>
</feature>
<evidence type="ECO:0000256" key="1">
    <source>
        <dbReference type="ARBA" id="ARBA00001412"/>
    </source>
</evidence>
<dbReference type="Pfam" id="PF02836">
    <property type="entry name" value="Glyco_hydro_2_C"/>
    <property type="match status" value="1"/>
</dbReference>
<dbReference type="OrthoDB" id="9762066at2"/>
<dbReference type="InterPro" id="IPR013783">
    <property type="entry name" value="Ig-like_fold"/>
</dbReference>
<dbReference type="STRING" id="592010.GCWU000182_001818"/>
<dbReference type="InterPro" id="IPR006103">
    <property type="entry name" value="Glyco_hydro_2_cat"/>
</dbReference>
<evidence type="ECO:0000256" key="6">
    <source>
        <dbReference type="ARBA" id="ARBA00032230"/>
    </source>
</evidence>
<comment type="caution">
    <text evidence="8">The sequence shown here is derived from an EMBL/GenBank/DDBJ whole genome shotgun (WGS) entry which is preliminary data.</text>
</comment>
<evidence type="ECO:0000313" key="8">
    <source>
        <dbReference type="EMBL" id="ESK64885.1"/>
    </source>
</evidence>
<keyword evidence="5" id="KW-0326">Glycosidase</keyword>
<dbReference type="Pfam" id="PF02837">
    <property type="entry name" value="Glyco_hydro_2_N"/>
    <property type="match status" value="1"/>
</dbReference>
<evidence type="ECO:0000313" key="9">
    <source>
        <dbReference type="Proteomes" id="UP000019050"/>
    </source>
</evidence>
<dbReference type="SUPFAM" id="SSF51445">
    <property type="entry name" value="(Trans)glycosidases"/>
    <property type="match status" value="1"/>
</dbReference>
<evidence type="ECO:0000259" key="7">
    <source>
        <dbReference type="SMART" id="SM01038"/>
    </source>
</evidence>
<proteinExistence type="inferred from homology"/>
<dbReference type="InterPro" id="IPR017853">
    <property type="entry name" value="GH"/>
</dbReference>
<dbReference type="InterPro" id="IPR011013">
    <property type="entry name" value="Gal_mutarotase_sf_dom"/>
</dbReference>
<name>W1Q1K3_ABIDE</name>